<dbReference type="InterPro" id="IPR000259">
    <property type="entry name" value="Adhesion_dom_fimbrial"/>
</dbReference>
<dbReference type="Pfam" id="PF00419">
    <property type="entry name" value="Fimbrial"/>
    <property type="match status" value="1"/>
</dbReference>
<dbReference type="InterPro" id="IPR050263">
    <property type="entry name" value="Bact_Fimbrial_Adh_Pro"/>
</dbReference>
<dbReference type="GO" id="GO:0043709">
    <property type="term" value="P:cell adhesion involved in single-species biofilm formation"/>
    <property type="evidence" value="ECO:0007669"/>
    <property type="project" value="TreeGrafter"/>
</dbReference>
<keyword evidence="3" id="KW-0281">Fimbrium</keyword>
<protein>
    <recommendedName>
        <fullName evidence="4">Fimbrial-type adhesion domain-containing protein</fullName>
    </recommendedName>
</protein>
<dbReference type="PATRIC" id="fig|1354272.4.peg.1646"/>
<comment type="similarity">
    <text evidence="2">Belongs to the fimbrial protein family.</text>
</comment>
<dbReference type="GO" id="GO:0009289">
    <property type="term" value="C:pilus"/>
    <property type="evidence" value="ECO:0007669"/>
    <property type="project" value="UniProtKB-SubCell"/>
</dbReference>
<feature type="domain" description="Fimbrial-type adhesion" evidence="4">
    <location>
        <begin position="12"/>
        <end position="152"/>
    </location>
</feature>
<dbReference type="PANTHER" id="PTHR33420">
    <property type="entry name" value="FIMBRIAL SUBUNIT ELFA-RELATED"/>
    <property type="match status" value="1"/>
</dbReference>
<dbReference type="EMBL" id="LXEW01000024">
    <property type="protein sequence ID" value="OAT52204.1"/>
    <property type="molecule type" value="Genomic_DNA"/>
</dbReference>
<dbReference type="Gene3D" id="2.60.40.1090">
    <property type="entry name" value="Fimbrial-type adhesion domain"/>
    <property type="match status" value="1"/>
</dbReference>
<comment type="caution">
    <text evidence="5">The sequence shown here is derived from an EMBL/GenBank/DDBJ whole genome shotgun (WGS) entry which is preliminary data.</text>
</comment>
<dbReference type="PANTHER" id="PTHR33420:SF14">
    <property type="entry name" value="TYPE 1 FIMBRIN D-MANNOSE SPECIFIC ADHESIN"/>
    <property type="match status" value="1"/>
</dbReference>
<reference evidence="5 6" key="1">
    <citation type="submission" date="2016-04" db="EMBL/GenBank/DDBJ databases">
        <title>ATOL: Assembling a taxonomically balanced genome-scale reconstruction of the evolutionary history of the Enterobacteriaceae.</title>
        <authorList>
            <person name="Plunkett G.III."/>
            <person name="Neeno-Eckwall E.C."/>
            <person name="Glasner J.D."/>
            <person name="Perna N.T."/>
        </authorList>
    </citation>
    <scope>NUCLEOTIDE SEQUENCE [LARGE SCALE GENOMIC DNA]</scope>
    <source>
        <strain evidence="5 6">ATCC 35613</strain>
    </source>
</reference>
<evidence type="ECO:0000256" key="3">
    <source>
        <dbReference type="ARBA" id="ARBA00023263"/>
    </source>
</evidence>
<gene>
    <name evidence="5" type="ORF">M998_1618</name>
</gene>
<evidence type="ECO:0000256" key="2">
    <source>
        <dbReference type="ARBA" id="ARBA00006671"/>
    </source>
</evidence>
<comment type="subcellular location">
    <subcellularLocation>
        <location evidence="1">Fimbrium</location>
    </subcellularLocation>
</comment>
<evidence type="ECO:0000259" key="4">
    <source>
        <dbReference type="Pfam" id="PF00419"/>
    </source>
</evidence>
<name>A0A1B7JWW7_9GAMM</name>
<dbReference type="AlphaFoldDB" id="A0A1B7JWW7"/>
<sequence>MIPAYSADLLVNFNGNLVDKKCDIKRSDITVQFIPYSLGYIEVSGNISDKQLFKVEFDNCTPTLLNKMISISLNSTNVYKKNNIDYLNTQGGTGLIVGLENTHGELVSFNKPLEVQVESDNTAVLALNAYLTKGDFARPGSLYGTASIIVNYN</sequence>
<evidence type="ECO:0000256" key="1">
    <source>
        <dbReference type="ARBA" id="ARBA00004561"/>
    </source>
</evidence>
<keyword evidence="6" id="KW-1185">Reference proteome</keyword>
<dbReference type="InterPro" id="IPR008966">
    <property type="entry name" value="Adhesion_dom_sf"/>
</dbReference>
<dbReference type="InterPro" id="IPR036937">
    <property type="entry name" value="Adhesion_dom_fimbrial_sf"/>
</dbReference>
<evidence type="ECO:0000313" key="6">
    <source>
        <dbReference type="Proteomes" id="UP000078224"/>
    </source>
</evidence>
<organism evidence="5 6">
    <name type="scientific">Providencia heimbachae ATCC 35613</name>
    <dbReference type="NCBI Taxonomy" id="1354272"/>
    <lineage>
        <taxon>Bacteria</taxon>
        <taxon>Pseudomonadati</taxon>
        <taxon>Pseudomonadota</taxon>
        <taxon>Gammaproteobacteria</taxon>
        <taxon>Enterobacterales</taxon>
        <taxon>Morganellaceae</taxon>
        <taxon>Providencia</taxon>
    </lineage>
</organism>
<evidence type="ECO:0000313" key="5">
    <source>
        <dbReference type="EMBL" id="OAT52204.1"/>
    </source>
</evidence>
<proteinExistence type="inferred from homology"/>
<dbReference type="Proteomes" id="UP000078224">
    <property type="component" value="Unassembled WGS sequence"/>
</dbReference>
<dbReference type="SUPFAM" id="SSF49401">
    <property type="entry name" value="Bacterial adhesins"/>
    <property type="match status" value="1"/>
</dbReference>
<accession>A0A1B7JWW7</accession>